<dbReference type="CDD" id="cd02440">
    <property type="entry name" value="AdoMet_MTases"/>
    <property type="match status" value="1"/>
</dbReference>
<dbReference type="SUPFAM" id="SSF53335">
    <property type="entry name" value="S-adenosyl-L-methionine-dependent methyltransferases"/>
    <property type="match status" value="1"/>
</dbReference>
<comment type="function">
    <text evidence="6">Specifically methylates the guanine in position 2445 (m2G2445) and the guanine in position 2069 (m7G2069) of 23S rRNA.</text>
</comment>
<dbReference type="InterPro" id="IPR019614">
    <property type="entry name" value="SAM-dep_methyl-trfase"/>
</dbReference>
<evidence type="ECO:0000256" key="3">
    <source>
        <dbReference type="ARBA" id="ARBA00022603"/>
    </source>
</evidence>
<dbReference type="NCBIfam" id="NF008748">
    <property type="entry name" value="PRK11783.1"/>
    <property type="match status" value="1"/>
</dbReference>
<dbReference type="Pfam" id="PF10672">
    <property type="entry name" value="Methyltrans_SAM"/>
    <property type="match status" value="1"/>
</dbReference>
<dbReference type="Pfam" id="PF02926">
    <property type="entry name" value="THUMP"/>
    <property type="match status" value="1"/>
</dbReference>
<comment type="catalytic activity">
    <reaction evidence="6">
        <text>guanosine(2069) in 23S rRNA + S-adenosyl-L-methionine = N(2)-methylguanosine(2069) in 23S rRNA + S-adenosyl-L-homocysteine + H(+)</text>
        <dbReference type="Rhea" id="RHEA:43772"/>
        <dbReference type="Rhea" id="RHEA-COMP:10688"/>
        <dbReference type="Rhea" id="RHEA-COMP:10689"/>
        <dbReference type="ChEBI" id="CHEBI:15378"/>
        <dbReference type="ChEBI" id="CHEBI:57856"/>
        <dbReference type="ChEBI" id="CHEBI:59789"/>
        <dbReference type="ChEBI" id="CHEBI:74269"/>
        <dbReference type="ChEBI" id="CHEBI:74481"/>
        <dbReference type="EC" id="2.1.1.264"/>
    </reaction>
</comment>
<evidence type="ECO:0000256" key="2">
    <source>
        <dbReference type="ARBA" id="ARBA00022552"/>
    </source>
</evidence>
<dbReference type="SMART" id="SM00981">
    <property type="entry name" value="THUMP"/>
    <property type="match status" value="1"/>
</dbReference>
<dbReference type="EC" id="2.1.1.173" evidence="6"/>
<comment type="similarity">
    <text evidence="6">Belongs to the methyltransferase superfamily. RlmKL family.</text>
</comment>
<evidence type="ECO:0000313" key="9">
    <source>
        <dbReference type="EMBL" id="SEB53399.1"/>
    </source>
</evidence>
<dbReference type="GO" id="GO:0003723">
    <property type="term" value="F:RNA binding"/>
    <property type="evidence" value="ECO:0007669"/>
    <property type="project" value="UniProtKB-UniRule"/>
</dbReference>
<keyword evidence="3 6" id="KW-0489">Methyltransferase</keyword>
<keyword evidence="5 6" id="KW-0949">S-adenosyl-L-methionine</keyword>
<dbReference type="InterPro" id="IPR054170">
    <property type="entry name" value="RlmL_1st"/>
</dbReference>
<dbReference type="GO" id="GO:0052915">
    <property type="term" value="F:23S rRNA (guanine(2445)-N(2))-methyltransferase activity"/>
    <property type="evidence" value="ECO:0007669"/>
    <property type="project" value="UniProtKB-UniRule"/>
</dbReference>
<dbReference type="CDD" id="cd11715">
    <property type="entry name" value="THUMP_AdoMetMT"/>
    <property type="match status" value="1"/>
</dbReference>
<keyword evidence="1 6" id="KW-0963">Cytoplasm</keyword>
<keyword evidence="7" id="KW-0694">RNA-binding</keyword>
<protein>
    <recommendedName>
        <fullName evidence="6">Ribosomal RNA large subunit methyltransferase K/L</fullName>
    </recommendedName>
    <domain>
        <recommendedName>
            <fullName evidence="6">23S rRNA m2G2445 methyltransferase</fullName>
            <ecNumber evidence="6">2.1.1.173</ecNumber>
        </recommendedName>
        <alternativeName>
            <fullName evidence="6">rRNA (guanine-N(2)-)-methyltransferase RlmL</fullName>
        </alternativeName>
    </domain>
    <domain>
        <recommendedName>
            <fullName evidence="6">23S rRNA m7G2069 methyltransferase</fullName>
            <ecNumber evidence="6">2.1.1.264</ecNumber>
        </recommendedName>
        <alternativeName>
            <fullName evidence="6">rRNA (guanine-N(7)-)-methyltransferase RlmK</fullName>
        </alternativeName>
    </domain>
</protein>
<dbReference type="RefSeq" id="WP_002563372.1">
    <property type="nucleotide sequence ID" value="NZ_FNSH01000001.1"/>
</dbReference>
<evidence type="ECO:0000256" key="1">
    <source>
        <dbReference type="ARBA" id="ARBA00022490"/>
    </source>
</evidence>
<keyword evidence="4 6" id="KW-0808">Transferase</keyword>
<dbReference type="GO" id="GO:0070043">
    <property type="term" value="F:rRNA (guanine-N7-)-methyltransferase activity"/>
    <property type="evidence" value="ECO:0007669"/>
    <property type="project" value="UniProtKB-UniRule"/>
</dbReference>
<reference evidence="9 10" key="1">
    <citation type="submission" date="2016-10" db="EMBL/GenBank/DDBJ databases">
        <authorList>
            <person name="Varghese N."/>
            <person name="Submissions S."/>
        </authorList>
    </citation>
    <scope>NUCLEOTIDE SEQUENCE [LARGE SCALE GENOMIC DNA]</scope>
    <source>
        <strain evidence="9 10">DSM 20586</strain>
    </source>
</reference>
<dbReference type="GO" id="GO:0005737">
    <property type="term" value="C:cytoplasm"/>
    <property type="evidence" value="ECO:0007669"/>
    <property type="project" value="UniProtKB-SubCell"/>
</dbReference>
<dbReference type="Gene3D" id="3.40.50.150">
    <property type="entry name" value="Vaccinia Virus protein VP39"/>
    <property type="match status" value="2"/>
</dbReference>
<dbReference type="InterPro" id="IPR029063">
    <property type="entry name" value="SAM-dependent_MTases_sf"/>
</dbReference>
<dbReference type="Proteomes" id="UP000183687">
    <property type="component" value="Unassembled WGS sequence"/>
</dbReference>
<dbReference type="Gene3D" id="3.30.750.80">
    <property type="entry name" value="RNA methyltransferase domain (HRMD) like"/>
    <property type="match status" value="1"/>
</dbReference>
<dbReference type="Pfam" id="PF01170">
    <property type="entry name" value="UPF0020"/>
    <property type="match status" value="1"/>
</dbReference>
<evidence type="ECO:0000256" key="7">
    <source>
        <dbReference type="PROSITE-ProRule" id="PRU00529"/>
    </source>
</evidence>
<proteinExistence type="inferred from homology"/>
<comment type="catalytic activity">
    <reaction evidence="6">
        <text>guanosine(2445) in 23S rRNA + S-adenosyl-L-methionine = N(2)-methylguanosine(2445) in 23S rRNA + S-adenosyl-L-homocysteine + H(+)</text>
        <dbReference type="Rhea" id="RHEA:42740"/>
        <dbReference type="Rhea" id="RHEA-COMP:10215"/>
        <dbReference type="Rhea" id="RHEA-COMP:10216"/>
        <dbReference type="ChEBI" id="CHEBI:15378"/>
        <dbReference type="ChEBI" id="CHEBI:57856"/>
        <dbReference type="ChEBI" id="CHEBI:59789"/>
        <dbReference type="ChEBI" id="CHEBI:74269"/>
        <dbReference type="ChEBI" id="CHEBI:74481"/>
        <dbReference type="EC" id="2.1.1.173"/>
    </reaction>
</comment>
<dbReference type="EC" id="2.1.1.264" evidence="6"/>
<comment type="subcellular location">
    <subcellularLocation>
        <location evidence="6">Cytoplasm</location>
    </subcellularLocation>
</comment>
<evidence type="ECO:0000256" key="5">
    <source>
        <dbReference type="ARBA" id="ARBA00022691"/>
    </source>
</evidence>
<dbReference type="PROSITE" id="PS51165">
    <property type="entry name" value="THUMP"/>
    <property type="match status" value="1"/>
</dbReference>
<evidence type="ECO:0000256" key="4">
    <source>
        <dbReference type="ARBA" id="ARBA00022679"/>
    </source>
</evidence>
<dbReference type="InterPro" id="IPR004114">
    <property type="entry name" value="THUMP_dom"/>
</dbReference>
<dbReference type="AlphaFoldDB" id="A0AB38A5N5"/>
<gene>
    <name evidence="6" type="primary">rlmL</name>
    <name evidence="9" type="ORF">SAMN04489746_0527</name>
</gene>
<dbReference type="Gene3D" id="3.30.2130.30">
    <property type="match status" value="1"/>
</dbReference>
<dbReference type="Pfam" id="PF22020">
    <property type="entry name" value="RlmL_1st"/>
    <property type="match status" value="1"/>
</dbReference>
<dbReference type="InterPro" id="IPR000241">
    <property type="entry name" value="RlmKL-like_Mtase"/>
</dbReference>
<keyword evidence="2 6" id="KW-0698">rRNA processing</keyword>
<organism evidence="9 10">
    <name type="scientific">Atopobium minutum</name>
    <dbReference type="NCBI Taxonomy" id="1381"/>
    <lineage>
        <taxon>Bacteria</taxon>
        <taxon>Bacillati</taxon>
        <taxon>Actinomycetota</taxon>
        <taxon>Coriobacteriia</taxon>
        <taxon>Coriobacteriales</taxon>
        <taxon>Atopobiaceae</taxon>
        <taxon>Atopobium</taxon>
    </lineage>
</organism>
<evidence type="ECO:0000256" key="6">
    <source>
        <dbReference type="HAMAP-Rule" id="MF_01858"/>
    </source>
</evidence>
<dbReference type="EMBL" id="FNSH01000001">
    <property type="protein sequence ID" value="SEB53399.1"/>
    <property type="molecule type" value="Genomic_DNA"/>
</dbReference>
<accession>A0AB38A5N5</accession>
<feature type="domain" description="THUMP" evidence="8">
    <location>
        <begin position="42"/>
        <end position="153"/>
    </location>
</feature>
<dbReference type="PANTHER" id="PTHR47313">
    <property type="entry name" value="RIBOSOMAL RNA LARGE SUBUNIT METHYLTRANSFERASE K/L"/>
    <property type="match status" value="1"/>
</dbReference>
<comment type="caution">
    <text evidence="9">The sequence shown here is derived from an EMBL/GenBank/DDBJ whole genome shotgun (WGS) entry which is preliminary data.</text>
</comment>
<dbReference type="PANTHER" id="PTHR47313:SF1">
    <property type="entry name" value="RIBOSOMAL RNA LARGE SUBUNIT METHYLTRANSFERASE K_L"/>
    <property type="match status" value="1"/>
</dbReference>
<evidence type="ECO:0000313" key="10">
    <source>
        <dbReference type="Proteomes" id="UP000183687"/>
    </source>
</evidence>
<name>A0AB38A5N5_9ACTN</name>
<evidence type="ECO:0000259" key="8">
    <source>
        <dbReference type="PROSITE" id="PS51165"/>
    </source>
</evidence>
<dbReference type="HAMAP" id="MF_01858">
    <property type="entry name" value="23SrRNA_methyltr_KL"/>
    <property type="match status" value="1"/>
</dbReference>
<dbReference type="PIRSF" id="PIRSF037618">
    <property type="entry name" value="RNA_Mtase_bacteria_prd"/>
    <property type="match status" value="1"/>
</dbReference>
<dbReference type="InterPro" id="IPR017244">
    <property type="entry name" value="23SrRNA_methyltr_KL"/>
</dbReference>
<sequence>MEFIATCPKGFEQLLAHELSALDCKHVRPLTGQVSFDGMLSCAYRVCLWSRLASRVTLILARIDAADANQLYEGIYALPWEEHIPTTASIAVNAHGMNEELRNTQFSALRTKDAISDRMLAKKAIRLSTDPSHPDLRITLRLRNTTAMVGIDLSGTPLFRRGYEMGKSARQPLAPLRPDYAAALLTQAGWMDACRHTNPTLLSVYSGAGTVLAEAAAYALDRAPGLLRNRWGFKGWLGHDAKVWTQLLEEADARAQKGAATSFTLIGADDRSGWESAARQTMRAAGISYMPQLISCTALTQTAAALSNPSVCVCDLSFFSADSLVVEARALSSVRSAVAALPDEVSLSAIDSSATLDAALGMEATQQLALLLGQDSASLRTYNLKQRTQTPPLVSYGDNKQVAVLMEASNQFAARLSKMYRLRKKWAKREYISCYRVYDADLPDYAAAIDLYEGLPYHRGGVLQAPQRWAVIAEYAAPKTVDPALAHRRLLDILTLTPLICKLDPKQVYVKTRMHSKGGSQYAAGAQQKETDRRRSHLVDENGLTFEVNFEDYLDTGLFLDHRDTRSLLRELAKKVPEHGYFCNLFAYTGSATCYAADGGARNTTTVDMSKTYLEWAQRNMRRNGFTENTHKFVQSDVLQWIDAERHSAHRYDLIFCDPPTFSNSSRMRKRGWDVQRDHVELLISLSRMLTKTGICVFSCNLRSFKPDMEALTKYGVELEDITDKTIPEDFARTSKIHHCYIVRRAGRAKGVSRAPKTS</sequence>